<dbReference type="CDD" id="cd06421">
    <property type="entry name" value="CESA_CelA_like"/>
    <property type="match status" value="1"/>
</dbReference>
<keyword evidence="6 11" id="KW-0812">Transmembrane</keyword>
<dbReference type="PANTHER" id="PTHR43867:SF2">
    <property type="entry name" value="CELLULOSE SYNTHASE CATALYTIC SUBUNIT A [UDP-FORMING]"/>
    <property type="match status" value="1"/>
</dbReference>
<dbReference type="GO" id="GO:0006011">
    <property type="term" value="P:UDP-alpha-D-glucose metabolic process"/>
    <property type="evidence" value="ECO:0007669"/>
    <property type="project" value="InterPro"/>
</dbReference>
<protein>
    <recommendedName>
        <fullName evidence="11">Cellulose synthase catalytic subunit [UDP-forming]</fullName>
        <ecNumber evidence="11">2.4.1.12</ecNumber>
    </recommendedName>
</protein>
<keyword evidence="5 11" id="KW-0808">Transferase</keyword>
<dbReference type="EC" id="2.4.1.12" evidence="11"/>
<dbReference type="FunFam" id="3.90.550.10:FF:000061">
    <property type="entry name" value="Cellulose synthase catalytic subunit [UDP-forming]"/>
    <property type="match status" value="1"/>
</dbReference>
<evidence type="ECO:0000256" key="2">
    <source>
        <dbReference type="ARBA" id="ARBA00022475"/>
    </source>
</evidence>
<feature type="transmembrane region" description="Helical" evidence="11">
    <location>
        <begin position="71"/>
        <end position="89"/>
    </location>
</feature>
<feature type="region of interest" description="Disordered" evidence="12">
    <location>
        <begin position="1"/>
        <end position="48"/>
    </location>
</feature>
<keyword evidence="11" id="KW-0973">c-di-GMP</keyword>
<dbReference type="Pfam" id="PF03552">
    <property type="entry name" value="Cellulose_synt"/>
    <property type="match status" value="1"/>
</dbReference>
<dbReference type="GO" id="GO:0005886">
    <property type="term" value="C:plasma membrane"/>
    <property type="evidence" value="ECO:0007669"/>
    <property type="project" value="UniProtKB-SubCell"/>
</dbReference>
<dbReference type="GO" id="GO:0030244">
    <property type="term" value="P:cellulose biosynthetic process"/>
    <property type="evidence" value="ECO:0007669"/>
    <property type="project" value="UniProtKB-KW"/>
</dbReference>
<dbReference type="OrthoDB" id="9806824at2"/>
<comment type="function">
    <text evidence="11">Catalytic subunit of cellulose synthase. It polymerizes uridine 5'-diphosphate glucose to cellulose.</text>
</comment>
<dbReference type="AlphaFoldDB" id="A0A5P2H064"/>
<comment type="cofactor">
    <cofactor evidence="11">
        <name>Mg(2+)</name>
        <dbReference type="ChEBI" id="CHEBI:18420"/>
    </cofactor>
</comment>
<comment type="catalytic activity">
    <reaction evidence="10 11">
        <text>[(1-&gt;4)-beta-D-glucosyl](n) + UDP-alpha-D-glucose = [(1-&gt;4)-beta-D-glucosyl](n+1) + UDP + H(+)</text>
        <dbReference type="Rhea" id="RHEA:19929"/>
        <dbReference type="Rhea" id="RHEA-COMP:10033"/>
        <dbReference type="Rhea" id="RHEA-COMP:10034"/>
        <dbReference type="ChEBI" id="CHEBI:15378"/>
        <dbReference type="ChEBI" id="CHEBI:18246"/>
        <dbReference type="ChEBI" id="CHEBI:58223"/>
        <dbReference type="ChEBI" id="CHEBI:58885"/>
        <dbReference type="EC" id="2.4.1.12"/>
    </reaction>
</comment>
<feature type="transmembrane region" description="Helical" evidence="11">
    <location>
        <begin position="594"/>
        <end position="612"/>
    </location>
</feature>
<dbReference type="PRINTS" id="PR01439">
    <property type="entry name" value="CELLSNTHASEA"/>
</dbReference>
<feature type="domain" description="Glycosyltransferase 2-like" evidence="13">
    <location>
        <begin position="199"/>
        <end position="367"/>
    </location>
</feature>
<proteinExistence type="predicted"/>
<feature type="transmembrane region" description="Helical" evidence="11">
    <location>
        <begin position="119"/>
        <end position="137"/>
    </location>
</feature>
<organism evidence="15 16">
    <name type="scientific">Cupriavidus pauculus</name>
    <dbReference type="NCBI Taxonomy" id="82633"/>
    <lineage>
        <taxon>Bacteria</taxon>
        <taxon>Pseudomonadati</taxon>
        <taxon>Pseudomonadota</taxon>
        <taxon>Betaproteobacteria</taxon>
        <taxon>Burkholderiales</taxon>
        <taxon>Burkholderiaceae</taxon>
        <taxon>Cupriavidus</taxon>
    </lineage>
</organism>
<dbReference type="NCBIfam" id="TIGR03030">
    <property type="entry name" value="CelA"/>
    <property type="match status" value="1"/>
</dbReference>
<keyword evidence="4 11" id="KW-0328">Glycosyltransferase</keyword>
<dbReference type="GO" id="GO:0016760">
    <property type="term" value="F:cellulose synthase (UDP-forming) activity"/>
    <property type="evidence" value="ECO:0007669"/>
    <property type="project" value="UniProtKB-EC"/>
</dbReference>
<evidence type="ECO:0000259" key="13">
    <source>
        <dbReference type="Pfam" id="PF00535"/>
    </source>
</evidence>
<dbReference type="InterPro" id="IPR029044">
    <property type="entry name" value="Nucleotide-diphossugar_trans"/>
</dbReference>
<feature type="transmembrane region" description="Helical" evidence="11">
    <location>
        <begin position="149"/>
        <end position="174"/>
    </location>
</feature>
<dbReference type="EMBL" id="CP044065">
    <property type="protein sequence ID" value="QET01134.1"/>
    <property type="molecule type" value="Genomic_DNA"/>
</dbReference>
<keyword evidence="2 11" id="KW-1003">Cell membrane</keyword>
<dbReference type="GO" id="GO:0035438">
    <property type="term" value="F:cyclic-di-GMP binding"/>
    <property type="evidence" value="ECO:0007669"/>
    <property type="project" value="InterPro"/>
</dbReference>
<feature type="transmembrane region" description="Helical" evidence="11">
    <location>
        <begin position="561"/>
        <end position="582"/>
    </location>
</feature>
<dbReference type="SUPFAM" id="SSF53448">
    <property type="entry name" value="Nucleotide-diphospho-sugar transferases"/>
    <property type="match status" value="1"/>
</dbReference>
<name>A0A5P2H064_9BURK</name>
<dbReference type="InterPro" id="IPR009875">
    <property type="entry name" value="PilZ_domain"/>
</dbReference>
<evidence type="ECO:0000256" key="1">
    <source>
        <dbReference type="ARBA" id="ARBA00004429"/>
    </source>
</evidence>
<feature type="compositionally biased region" description="Basic and acidic residues" evidence="12">
    <location>
        <begin position="9"/>
        <end position="27"/>
    </location>
</feature>
<feature type="compositionally biased region" description="Low complexity" evidence="12">
    <location>
        <begin position="28"/>
        <end position="42"/>
    </location>
</feature>
<reference evidence="15 16" key="1">
    <citation type="submission" date="2019-09" db="EMBL/GenBank/DDBJ databases">
        <title>FDA dAtabase for Regulatory Grade micrObial Sequences (FDA-ARGOS): Supporting development and validation of Infectious Disease Dx tests.</title>
        <authorList>
            <person name="Sciortino C."/>
            <person name="Tallon L."/>
            <person name="Sadzewicz L."/>
            <person name="Vavikolanu K."/>
            <person name="Mehta A."/>
            <person name="Aluvathingal J."/>
            <person name="Nadendla S."/>
            <person name="Nandy P."/>
            <person name="Geyer C."/>
            <person name="Yan Y."/>
            <person name="Sichtig H."/>
        </authorList>
    </citation>
    <scope>NUCLEOTIDE SEQUENCE [LARGE SCALE GENOMIC DNA]</scope>
    <source>
        <strain evidence="15 16">FDAARGOS_664</strain>
    </source>
</reference>
<feature type="transmembrane region" description="Helical" evidence="11">
    <location>
        <begin position="95"/>
        <end position="112"/>
    </location>
</feature>
<evidence type="ECO:0000256" key="12">
    <source>
        <dbReference type="SAM" id="MobiDB-lite"/>
    </source>
</evidence>
<evidence type="ECO:0000259" key="14">
    <source>
        <dbReference type="Pfam" id="PF07238"/>
    </source>
</evidence>
<dbReference type="NCBIfam" id="NF008558">
    <property type="entry name" value="PRK11498.1"/>
    <property type="match status" value="1"/>
</dbReference>
<evidence type="ECO:0000256" key="3">
    <source>
        <dbReference type="ARBA" id="ARBA00022519"/>
    </source>
</evidence>
<keyword evidence="9 11" id="KW-0472">Membrane</keyword>
<evidence type="ECO:0000313" key="16">
    <source>
        <dbReference type="Proteomes" id="UP000322822"/>
    </source>
</evidence>
<keyword evidence="8 11" id="KW-1133">Transmembrane helix</keyword>
<dbReference type="InterPro" id="IPR003919">
    <property type="entry name" value="Cell_synth_A"/>
</dbReference>
<dbReference type="InterPro" id="IPR001173">
    <property type="entry name" value="Glyco_trans_2-like"/>
</dbReference>
<dbReference type="Pfam" id="PF00535">
    <property type="entry name" value="Glycos_transf_2"/>
    <property type="match status" value="1"/>
</dbReference>
<dbReference type="Proteomes" id="UP000322822">
    <property type="component" value="Chromosome 1"/>
</dbReference>
<feature type="transmembrane region" description="Helical" evidence="11">
    <location>
        <begin position="468"/>
        <end position="493"/>
    </location>
</feature>
<evidence type="ECO:0000256" key="6">
    <source>
        <dbReference type="ARBA" id="ARBA00022692"/>
    </source>
</evidence>
<evidence type="ECO:0000256" key="7">
    <source>
        <dbReference type="ARBA" id="ARBA00022916"/>
    </source>
</evidence>
<dbReference type="Gene3D" id="2.40.10.220">
    <property type="entry name" value="predicted glycosyltransferase like domains"/>
    <property type="match status" value="1"/>
</dbReference>
<gene>
    <name evidence="15" type="primary">bcsA</name>
    <name evidence="15" type="ORF">FOB72_03170</name>
</gene>
<dbReference type="UniPathway" id="UPA00694"/>
<keyword evidence="3 11" id="KW-0997">Cell inner membrane</keyword>
<dbReference type="Pfam" id="PF07238">
    <property type="entry name" value="PilZ"/>
    <property type="match status" value="1"/>
</dbReference>
<dbReference type="InterPro" id="IPR005150">
    <property type="entry name" value="Cellulose_synth"/>
</dbReference>
<evidence type="ECO:0000256" key="9">
    <source>
        <dbReference type="ARBA" id="ARBA00023136"/>
    </source>
</evidence>
<accession>A0A5P2H064</accession>
<evidence type="ECO:0000256" key="5">
    <source>
        <dbReference type="ARBA" id="ARBA00022679"/>
    </source>
</evidence>
<evidence type="ECO:0000256" key="8">
    <source>
        <dbReference type="ARBA" id="ARBA00022989"/>
    </source>
</evidence>
<dbReference type="InterPro" id="IPR050321">
    <property type="entry name" value="Glycosyltr_2/OpgH_subfam"/>
</dbReference>
<evidence type="ECO:0000313" key="15">
    <source>
        <dbReference type="EMBL" id="QET01134.1"/>
    </source>
</evidence>
<comment type="pathway">
    <text evidence="11">Glycan metabolism; bacterial cellulose biosynthesis.</text>
</comment>
<dbReference type="RefSeq" id="WP_150371197.1">
    <property type="nucleotide sequence ID" value="NZ_CP044065.1"/>
</dbReference>
<evidence type="ECO:0000256" key="11">
    <source>
        <dbReference type="RuleBase" id="RU365020"/>
    </source>
</evidence>
<sequence>MRRVAAATTEHRPGRDRVSATAKDKANAGKANTGKAKAGAKPSARRRARSGSGVVHRLIDRFIALPLWDNAIVRTIALLLGLFMFALVISVPLDFYQQIAFAAVSFALAIYLNRVRGHLATLMLVLLSIAASSRYMYWRLTETVGFESWIDAAFGFGLVLAEIYAFLVLLLGYFQTAWPLNRKPAAMPRDVSTWPTVDIFIPTYNEPLSVVKPTVFAAMSLDWPREKINVYVLDDGRREEFRAFCEEVGVTHVIRNHNRHAKAGNINEALKSTNGEYVAIFDCDHIPTRSFLQVCMGWFIKDHKLAMLQTPHYFFSPDPFEKNLNTFQDVPNEGELFYGLVQDGNDLWNGTFFCGSCAVIRRAPLLEVGGIAIETVTEDAHTALKLHRKGYGTAYLAIPQAAGLATESLSGHVGQRIRWARGMAQICRLDNPLLGPGLKLPQRLCYLNAMLHFFYGLPRLVFLTAPLAYLLFGAHVIQAPALTIAIFALPHLLHANMTNSRVQGKFRHSFWNEVYESVLAWYIMRPTMVAFFNPAAGKFNVTPKGGVIEEAYFDWIISRPYLILLLANLIGVGIGIGRLTVWNTHEATTVVLNLIWTVYNLIILGASIAVASESRQIRVAHRVAMKLPATLRFADGRAVVCETVDFAEGGLGIRLPQGVPASVGDSVQISLYLQNAEHTFPARVVFHGARHTGLELAKMSPREEMAFVQCTFSRADAWIDSWGNKRRDAPRMAASQIFRIGLMGFQNVMFHLSREMRHLFRRKSATPAASGGQAGR</sequence>
<dbReference type="Gene3D" id="3.90.550.10">
    <property type="entry name" value="Spore Coat Polysaccharide Biosynthesis Protein SpsA, Chain A"/>
    <property type="match status" value="1"/>
</dbReference>
<evidence type="ECO:0000256" key="10">
    <source>
        <dbReference type="ARBA" id="ARBA00048682"/>
    </source>
</evidence>
<keyword evidence="7 11" id="KW-0135">Cellulose biosynthesis</keyword>
<evidence type="ECO:0000256" key="4">
    <source>
        <dbReference type="ARBA" id="ARBA00022676"/>
    </source>
</evidence>
<comment type="subcellular location">
    <subcellularLocation>
        <location evidence="1">Cell inner membrane</location>
        <topology evidence="1">Multi-pass membrane protein</topology>
    </subcellularLocation>
</comment>
<feature type="domain" description="PilZ" evidence="14">
    <location>
        <begin position="616"/>
        <end position="712"/>
    </location>
</feature>
<dbReference type="SUPFAM" id="SSF141371">
    <property type="entry name" value="PilZ domain-like"/>
    <property type="match status" value="1"/>
</dbReference>
<dbReference type="PANTHER" id="PTHR43867">
    <property type="entry name" value="CELLULOSE SYNTHASE CATALYTIC SUBUNIT A [UDP-FORMING]"/>
    <property type="match status" value="1"/>
</dbReference>